<feature type="compositionally biased region" description="Acidic residues" evidence="3">
    <location>
        <begin position="227"/>
        <end position="275"/>
    </location>
</feature>
<dbReference type="PANTHER" id="PTHR13112:SF0">
    <property type="entry name" value="FI21285P1"/>
    <property type="match status" value="1"/>
</dbReference>
<dbReference type="GO" id="GO:0005737">
    <property type="term" value="C:cytoplasm"/>
    <property type="evidence" value="ECO:0007669"/>
    <property type="project" value="TreeGrafter"/>
</dbReference>
<dbReference type="EMBL" id="CAJVCH010041713">
    <property type="protein sequence ID" value="CAG7716856.1"/>
    <property type="molecule type" value="Genomic_DNA"/>
</dbReference>
<dbReference type="InterPro" id="IPR005120">
    <property type="entry name" value="UPF3_dom"/>
</dbReference>
<dbReference type="GO" id="GO:0003729">
    <property type="term" value="F:mRNA binding"/>
    <property type="evidence" value="ECO:0007669"/>
    <property type="project" value="TreeGrafter"/>
</dbReference>
<gene>
    <name evidence="5" type="ORF">AFUS01_LOCUS6343</name>
</gene>
<feature type="region of interest" description="Disordered" evidence="3">
    <location>
        <begin position="427"/>
        <end position="493"/>
    </location>
</feature>
<protein>
    <recommendedName>
        <fullName evidence="4">UPF3 domain-containing protein</fullName>
    </recommendedName>
</protein>
<accession>A0A8J2JAC7</accession>
<dbReference type="AlphaFoldDB" id="A0A8J2JAC7"/>
<comment type="subcellular location">
    <subcellularLocation>
        <location evidence="1">Nucleus</location>
    </subcellularLocation>
</comment>
<dbReference type="Proteomes" id="UP000708208">
    <property type="component" value="Unassembled WGS sequence"/>
</dbReference>
<dbReference type="OrthoDB" id="18087at2759"/>
<feature type="compositionally biased region" description="Basic and acidic residues" evidence="3">
    <location>
        <begin position="980"/>
        <end position="1009"/>
    </location>
</feature>
<feature type="region of interest" description="Disordered" evidence="3">
    <location>
        <begin position="673"/>
        <end position="1009"/>
    </location>
</feature>
<dbReference type="GO" id="GO:0045727">
    <property type="term" value="P:positive regulation of translation"/>
    <property type="evidence" value="ECO:0007669"/>
    <property type="project" value="TreeGrafter"/>
</dbReference>
<dbReference type="GO" id="GO:0005730">
    <property type="term" value="C:nucleolus"/>
    <property type="evidence" value="ECO:0007669"/>
    <property type="project" value="TreeGrafter"/>
</dbReference>
<feature type="compositionally biased region" description="Polar residues" evidence="3">
    <location>
        <begin position="933"/>
        <end position="945"/>
    </location>
</feature>
<evidence type="ECO:0000313" key="6">
    <source>
        <dbReference type="Proteomes" id="UP000708208"/>
    </source>
</evidence>
<feature type="domain" description="UPF3" evidence="4">
    <location>
        <begin position="497"/>
        <end position="668"/>
    </location>
</feature>
<dbReference type="GO" id="GO:0000184">
    <property type="term" value="P:nuclear-transcribed mRNA catabolic process, nonsense-mediated decay"/>
    <property type="evidence" value="ECO:0007669"/>
    <property type="project" value="InterPro"/>
</dbReference>
<feature type="compositionally biased region" description="Basic and acidic residues" evidence="3">
    <location>
        <begin position="135"/>
        <end position="160"/>
    </location>
</feature>
<feature type="compositionally biased region" description="Acidic residues" evidence="3">
    <location>
        <begin position="285"/>
        <end position="300"/>
    </location>
</feature>
<dbReference type="PANTHER" id="PTHR13112">
    <property type="entry name" value="UPF3 REGULATOR OF NONSENSE TRANSCRIPTS-LIKE PROTEIN"/>
    <property type="match status" value="1"/>
</dbReference>
<feature type="compositionally biased region" description="Basic and acidic residues" evidence="3">
    <location>
        <begin position="758"/>
        <end position="826"/>
    </location>
</feature>
<feature type="compositionally biased region" description="Basic and acidic residues" evidence="3">
    <location>
        <begin position="301"/>
        <end position="317"/>
    </location>
</feature>
<feature type="compositionally biased region" description="Basic residues" evidence="3">
    <location>
        <begin position="874"/>
        <end position="889"/>
    </location>
</feature>
<evidence type="ECO:0000313" key="5">
    <source>
        <dbReference type="EMBL" id="CAG7716856.1"/>
    </source>
</evidence>
<feature type="compositionally biased region" description="Basic and acidic residues" evidence="3">
    <location>
        <begin position="202"/>
        <end position="226"/>
    </location>
</feature>
<proteinExistence type="predicted"/>
<evidence type="ECO:0000256" key="2">
    <source>
        <dbReference type="ARBA" id="ARBA00023242"/>
    </source>
</evidence>
<feature type="region of interest" description="Disordered" evidence="3">
    <location>
        <begin position="135"/>
        <end position="324"/>
    </location>
</feature>
<organism evidence="5 6">
    <name type="scientific">Allacma fusca</name>
    <dbReference type="NCBI Taxonomy" id="39272"/>
    <lineage>
        <taxon>Eukaryota</taxon>
        <taxon>Metazoa</taxon>
        <taxon>Ecdysozoa</taxon>
        <taxon>Arthropoda</taxon>
        <taxon>Hexapoda</taxon>
        <taxon>Collembola</taxon>
        <taxon>Symphypleona</taxon>
        <taxon>Sminthuridae</taxon>
        <taxon>Allacma</taxon>
    </lineage>
</organism>
<feature type="compositionally biased region" description="Basic residues" evidence="3">
    <location>
        <begin position="478"/>
        <end position="491"/>
    </location>
</feature>
<feature type="compositionally biased region" description="Basic and acidic residues" evidence="3">
    <location>
        <begin position="705"/>
        <end position="748"/>
    </location>
</feature>
<reference evidence="5" key="1">
    <citation type="submission" date="2021-06" db="EMBL/GenBank/DDBJ databases">
        <authorList>
            <person name="Hodson N. C."/>
            <person name="Mongue J. A."/>
            <person name="Jaron S. K."/>
        </authorList>
    </citation>
    <scope>NUCLEOTIDE SEQUENCE</scope>
</reference>
<sequence length="1009" mass="114462">MAENRIFTVHFRKKTKISTFGERYGQFRAMESEAIEEEKTGQVDIPDTVESIADVVREDAAVDGNAEEKLVKGEEKFVKEEEKFVKEEEKLKKEEEKFVKGEEKLVKEEEKFVKEEEKFVKEEEKLVKEEEKLVKEEENLKKEEEKLEKKEAKNLEKKEDAFDEKEDVEGLEENGDGEVVLDLEENIEDKKEEVEGIEESVDDKKEGKRMEESVDDNKKEREVLEEKVDDGEEKIEGSEENVDDGEEKIEGSEENMDDGEEKIEGSEENVEDGEEKIEGMKELADDKDELVENLEELDINEAEKERDEEGKSEREDTPEPEILETAEEKQERIKEFYDIEFTRPDLDPQGPKTSYVIIKYENYQRPLESIQEKRETPKKRVEINEGNAKIAEYFGEDLNSDEELDQLLKQFTEIGTTEKIEGTYPAVGREQPQGDEISDISEGSIGRKAPAHNKEKAAFPTIVEENENQVIPESTSPTKHKEKSKADKRKKNNELVSSKVHIRHLPQNMRKEEFLEAIGPLPEYNYLHYTSGSFMSRVCNRKCTGFCHVNFVKQEDADAFVNSYRIFIIRDERGDECFGSAEFAINQRLPKIPSVITYDPRSLYDMPSDVKYKDFKQSYDANVTGILGVPVNQDGSVTADVMMNEIEERNTHKNELQTTPLLAYIMAQAKSEKEKKFGQSIKKASEKSRITIKKERKRDRRDRRDRKEKDKDKVKNTKDGDHKPEAKESSRQSDKKIKRNPDKNRKSDTSGTKPSEGAPKDKDSLQSESKQDSVEKKPNTGVARDKADSDTKKDRKITSPPKKYDKRNNEKRSSGAGKSDTRHTKSDMASSTSKVAKPEKPSADTVKTSNPEPSKAGNSNAPATSGIDQDRSGQKKKTVKKVVKVKKVMKKGEEISGTSTGVHEKKEASSANALSDAQHKNKSVEGNKADSGGAQQHDNGSGAQNETKRTKKARPDMQIYRPGSLRNKGTDSKAGAGDNTSKKEKDKSGEVKVASKEGKSSDKLKHGDS</sequence>
<name>A0A8J2JAC7_9HEXA</name>
<feature type="compositionally biased region" description="Polar residues" evidence="3">
    <location>
        <begin position="468"/>
        <end position="477"/>
    </location>
</feature>
<comment type="caution">
    <text evidence="5">The sequence shown here is derived from an EMBL/GenBank/DDBJ whole genome shotgun (WGS) entry which is preliminary data.</text>
</comment>
<dbReference type="InterPro" id="IPR039722">
    <property type="entry name" value="Upf3"/>
</dbReference>
<feature type="compositionally biased region" description="Basic and acidic residues" evidence="3">
    <location>
        <begin position="917"/>
        <end position="928"/>
    </location>
</feature>
<evidence type="ECO:0000256" key="3">
    <source>
        <dbReference type="SAM" id="MobiDB-lite"/>
    </source>
</evidence>
<feature type="compositionally biased region" description="Polar residues" evidence="3">
    <location>
        <begin position="845"/>
        <end position="867"/>
    </location>
</feature>
<dbReference type="CDD" id="cd12455">
    <property type="entry name" value="RRM_like_Smg4_UPF3"/>
    <property type="match status" value="1"/>
</dbReference>
<feature type="compositionally biased region" description="Basic and acidic residues" evidence="3">
    <location>
        <begin position="673"/>
        <end position="693"/>
    </location>
</feature>
<keyword evidence="6" id="KW-1185">Reference proteome</keyword>
<dbReference type="Pfam" id="PF03467">
    <property type="entry name" value="Smg4_UPF3"/>
    <property type="match status" value="1"/>
</dbReference>
<evidence type="ECO:0000256" key="1">
    <source>
        <dbReference type="ARBA" id="ARBA00004123"/>
    </source>
</evidence>
<keyword evidence="2" id="KW-0539">Nucleus</keyword>
<feature type="compositionally biased region" description="Basic residues" evidence="3">
    <location>
        <begin position="694"/>
        <end position="704"/>
    </location>
</feature>
<evidence type="ECO:0000259" key="4">
    <source>
        <dbReference type="Pfam" id="PF03467"/>
    </source>
</evidence>
<feature type="compositionally biased region" description="Acidic residues" evidence="3">
    <location>
        <begin position="161"/>
        <end position="187"/>
    </location>
</feature>